<evidence type="ECO:0000313" key="3">
    <source>
        <dbReference type="Proteomes" id="UP001501705"/>
    </source>
</evidence>
<dbReference type="PANTHER" id="PTHR33303:SF2">
    <property type="entry name" value="COA-BINDING DOMAIN-CONTAINING PROTEIN"/>
    <property type="match status" value="1"/>
</dbReference>
<proteinExistence type="predicted"/>
<protein>
    <submittedName>
        <fullName evidence="2">CoA-binding protein</fullName>
    </submittedName>
</protein>
<keyword evidence="3" id="KW-1185">Reference proteome</keyword>
<dbReference type="Pfam" id="PF13380">
    <property type="entry name" value="CoA_binding_2"/>
    <property type="match status" value="1"/>
</dbReference>
<comment type="caution">
    <text evidence="2">The sequence shown here is derived from an EMBL/GenBank/DDBJ whole genome shotgun (WGS) entry which is preliminary data.</text>
</comment>
<sequence length="160" mass="17701">MTDLGRYQDPLAIQRVLHSAKTIAIVGLSSNELRASYFVGYYLKRHGYEVIPVNPRETEILGQPSYPSLLDVPVPIDVVNVFRAPDALPDIARDAAAVNAGTLWCQFGVINLPAAQLAEDAGLTVIMDRCLKIEHARYTGRMHWLGFNTHQITSTRSGLQ</sequence>
<feature type="domain" description="CoA-binding" evidence="1">
    <location>
        <begin position="17"/>
        <end position="109"/>
    </location>
</feature>
<dbReference type="EMBL" id="BAAAPH010000022">
    <property type="protein sequence ID" value="GAA1594500.1"/>
    <property type="molecule type" value="Genomic_DNA"/>
</dbReference>
<accession>A0ABP4PXV9</accession>
<dbReference type="InterPro" id="IPR003781">
    <property type="entry name" value="CoA-bd"/>
</dbReference>
<dbReference type="SUPFAM" id="SSF51735">
    <property type="entry name" value="NAD(P)-binding Rossmann-fold domains"/>
    <property type="match status" value="1"/>
</dbReference>
<reference evidence="3" key="1">
    <citation type="journal article" date="2019" name="Int. J. Syst. Evol. Microbiol.">
        <title>The Global Catalogue of Microorganisms (GCM) 10K type strain sequencing project: providing services to taxonomists for standard genome sequencing and annotation.</title>
        <authorList>
            <consortium name="The Broad Institute Genomics Platform"/>
            <consortium name="The Broad Institute Genome Sequencing Center for Infectious Disease"/>
            <person name="Wu L."/>
            <person name="Ma J."/>
        </authorList>
    </citation>
    <scope>NUCLEOTIDE SEQUENCE [LARGE SCALE GENOMIC DNA]</scope>
    <source>
        <strain evidence="3">JCM 15572</strain>
    </source>
</reference>
<dbReference type="PANTHER" id="PTHR33303">
    <property type="entry name" value="CYTOPLASMIC PROTEIN-RELATED"/>
    <property type="match status" value="1"/>
</dbReference>
<evidence type="ECO:0000313" key="2">
    <source>
        <dbReference type="EMBL" id="GAA1594500.1"/>
    </source>
</evidence>
<dbReference type="InterPro" id="IPR036291">
    <property type="entry name" value="NAD(P)-bd_dom_sf"/>
</dbReference>
<dbReference type="RefSeq" id="WP_344238576.1">
    <property type="nucleotide sequence ID" value="NZ_BAAAPH010000022.1"/>
</dbReference>
<dbReference type="SMART" id="SM00881">
    <property type="entry name" value="CoA_binding"/>
    <property type="match status" value="1"/>
</dbReference>
<evidence type="ECO:0000259" key="1">
    <source>
        <dbReference type="SMART" id="SM00881"/>
    </source>
</evidence>
<gene>
    <name evidence="2" type="ORF">GCM10009804_58930</name>
</gene>
<organism evidence="2 3">
    <name type="scientific">Kribbella hippodromi</name>
    <dbReference type="NCBI Taxonomy" id="434347"/>
    <lineage>
        <taxon>Bacteria</taxon>
        <taxon>Bacillati</taxon>
        <taxon>Actinomycetota</taxon>
        <taxon>Actinomycetes</taxon>
        <taxon>Propionibacteriales</taxon>
        <taxon>Kribbellaceae</taxon>
        <taxon>Kribbella</taxon>
    </lineage>
</organism>
<dbReference type="Proteomes" id="UP001501705">
    <property type="component" value="Unassembled WGS sequence"/>
</dbReference>
<name>A0ABP4PXV9_9ACTN</name>
<dbReference type="Gene3D" id="3.40.50.720">
    <property type="entry name" value="NAD(P)-binding Rossmann-like Domain"/>
    <property type="match status" value="1"/>
</dbReference>